<dbReference type="RefSeq" id="WP_346092498.1">
    <property type="nucleotide sequence ID" value="NZ_BAABKS010000054.1"/>
</dbReference>
<evidence type="ECO:0000259" key="1">
    <source>
        <dbReference type="PROSITE" id="PS50994"/>
    </source>
</evidence>
<dbReference type="InterPro" id="IPR036397">
    <property type="entry name" value="RNaseH_sf"/>
</dbReference>
<proteinExistence type="predicted"/>
<accession>A0ABW3VG12</accession>
<gene>
    <name evidence="2" type="ORF">ACFQ34_12550</name>
</gene>
<dbReference type="PROSITE" id="PS50994">
    <property type="entry name" value="INTEGRASE"/>
    <property type="match status" value="1"/>
</dbReference>
<protein>
    <recommendedName>
        <fullName evidence="1">Integrase catalytic domain-containing protein</fullName>
    </recommendedName>
</protein>
<dbReference type="Gene3D" id="3.30.420.10">
    <property type="entry name" value="Ribonuclease H-like superfamily/Ribonuclease H"/>
    <property type="match status" value="1"/>
</dbReference>
<sequence>MMRADGHVVSTSTVLRALRRSGLLLPSGFRADRRSWSRLRNRVFHDPPTERHRVWQMDFSEFETARGGIWRICAVIDYATNYCLAATVTPTSRGQDALACLRRAVVEAERVLALDDLRADRGEMDVVDAGDLVTGQAPAPIAVVTDNGPCFRGTVFAGAFASDDPVLWHVRTRVRSPQTNGVVCEDWWRCRTGSGLTPAKV</sequence>
<feature type="non-terminal residue" evidence="2">
    <location>
        <position position="201"/>
    </location>
</feature>
<feature type="domain" description="Integrase catalytic" evidence="1">
    <location>
        <begin position="44"/>
        <end position="184"/>
    </location>
</feature>
<evidence type="ECO:0000313" key="3">
    <source>
        <dbReference type="Proteomes" id="UP001597182"/>
    </source>
</evidence>
<dbReference type="InterPro" id="IPR012337">
    <property type="entry name" value="RNaseH-like_sf"/>
</dbReference>
<comment type="caution">
    <text evidence="2">The sequence shown here is derived from an EMBL/GenBank/DDBJ whole genome shotgun (WGS) entry which is preliminary data.</text>
</comment>
<name>A0ABW3VG12_9PSEU</name>
<organism evidence="2 3">
    <name type="scientific">Pseudonocardia benzenivorans</name>
    <dbReference type="NCBI Taxonomy" id="228005"/>
    <lineage>
        <taxon>Bacteria</taxon>
        <taxon>Bacillati</taxon>
        <taxon>Actinomycetota</taxon>
        <taxon>Actinomycetes</taxon>
        <taxon>Pseudonocardiales</taxon>
        <taxon>Pseudonocardiaceae</taxon>
        <taxon>Pseudonocardia</taxon>
    </lineage>
</organism>
<reference evidence="3" key="1">
    <citation type="journal article" date="2019" name="Int. J. Syst. Evol. Microbiol.">
        <title>The Global Catalogue of Microorganisms (GCM) 10K type strain sequencing project: providing services to taxonomists for standard genome sequencing and annotation.</title>
        <authorList>
            <consortium name="The Broad Institute Genomics Platform"/>
            <consortium name="The Broad Institute Genome Sequencing Center for Infectious Disease"/>
            <person name="Wu L."/>
            <person name="Ma J."/>
        </authorList>
    </citation>
    <scope>NUCLEOTIDE SEQUENCE [LARGE SCALE GENOMIC DNA]</scope>
    <source>
        <strain evidence="3">CCUG 49018</strain>
    </source>
</reference>
<dbReference type="EMBL" id="JBHTMB010000108">
    <property type="protein sequence ID" value="MFD1234112.1"/>
    <property type="molecule type" value="Genomic_DNA"/>
</dbReference>
<dbReference type="Proteomes" id="UP001597182">
    <property type="component" value="Unassembled WGS sequence"/>
</dbReference>
<evidence type="ECO:0000313" key="2">
    <source>
        <dbReference type="EMBL" id="MFD1234112.1"/>
    </source>
</evidence>
<dbReference type="SUPFAM" id="SSF53098">
    <property type="entry name" value="Ribonuclease H-like"/>
    <property type="match status" value="1"/>
</dbReference>
<dbReference type="InterPro" id="IPR001584">
    <property type="entry name" value="Integrase_cat-core"/>
</dbReference>
<keyword evidence="3" id="KW-1185">Reference proteome</keyword>